<reference evidence="2 3" key="1">
    <citation type="submission" date="2019-04" db="EMBL/GenBank/DDBJ databases">
        <title>Friends and foes A comparative genomics studyof 23 Aspergillus species from section Flavi.</title>
        <authorList>
            <consortium name="DOE Joint Genome Institute"/>
            <person name="Kjaerbolling I."/>
            <person name="Vesth T."/>
            <person name="Frisvad J.C."/>
            <person name="Nybo J.L."/>
            <person name="Theobald S."/>
            <person name="Kildgaard S."/>
            <person name="Isbrandt T."/>
            <person name="Kuo A."/>
            <person name="Sato A."/>
            <person name="Lyhne E.K."/>
            <person name="Kogle M.E."/>
            <person name="Wiebenga A."/>
            <person name="Kun R.S."/>
            <person name="Lubbers R.J."/>
            <person name="Makela M.R."/>
            <person name="Barry K."/>
            <person name="Chovatia M."/>
            <person name="Clum A."/>
            <person name="Daum C."/>
            <person name="Haridas S."/>
            <person name="He G."/>
            <person name="LaButti K."/>
            <person name="Lipzen A."/>
            <person name="Mondo S."/>
            <person name="Riley R."/>
            <person name="Salamov A."/>
            <person name="Simmons B.A."/>
            <person name="Magnuson J.K."/>
            <person name="Henrissat B."/>
            <person name="Mortensen U.H."/>
            <person name="Larsen T.O."/>
            <person name="Devries R.P."/>
            <person name="Grigoriev I.V."/>
            <person name="Machida M."/>
            <person name="Baker S.E."/>
            <person name="Andersen M.R."/>
        </authorList>
    </citation>
    <scope>NUCLEOTIDE SEQUENCE [LARGE SCALE GENOMIC DNA]</scope>
    <source>
        <strain evidence="2 3">IBT 29228</strain>
    </source>
</reference>
<evidence type="ECO:0000313" key="2">
    <source>
        <dbReference type="EMBL" id="KAE8373601.1"/>
    </source>
</evidence>
<evidence type="ECO:0000313" key="3">
    <source>
        <dbReference type="Proteomes" id="UP000326198"/>
    </source>
</evidence>
<gene>
    <name evidence="2" type="ORF">BDV26DRAFT_62092</name>
</gene>
<accession>A0A5N7AUS5</accession>
<feature type="region of interest" description="Disordered" evidence="1">
    <location>
        <begin position="783"/>
        <end position="841"/>
    </location>
</feature>
<feature type="compositionally biased region" description="Polar residues" evidence="1">
    <location>
        <begin position="256"/>
        <end position="281"/>
    </location>
</feature>
<proteinExistence type="predicted"/>
<feature type="region of interest" description="Disordered" evidence="1">
    <location>
        <begin position="1"/>
        <end position="142"/>
    </location>
</feature>
<name>A0A5N7AUS5_9EURO</name>
<feature type="region of interest" description="Disordered" evidence="1">
    <location>
        <begin position="539"/>
        <end position="575"/>
    </location>
</feature>
<feature type="compositionally biased region" description="Polar residues" evidence="1">
    <location>
        <begin position="539"/>
        <end position="564"/>
    </location>
</feature>
<feature type="compositionally biased region" description="Polar residues" evidence="1">
    <location>
        <begin position="1"/>
        <end position="10"/>
    </location>
</feature>
<sequence>MCPSMSFNTSDHLRRSRSTRSIRRSHQMSVPEPFDPAIAKQHATVAASLAMRRSTERSSTDSQRSYDRLGGPGSMAVPQRRNRPSGDTENSDTALDVTLTRPQHLTMSDPEENNHSQPSPAALPPIREFGGLDGRNSSLPSSYRRLRKSRSMFAGGQHHSRMSYGASSRLYGYTTSDKAQVLEVPNSGGALRRSLSFLRGSHQSGNTLQHMKSHDTAIQLARSQFLQSAVDSTDQCRDSSIHRFKREHKPFRKSFRSNSGDGVSGMDATSTQSSVESSRPPISQGKARSLSSSIKRGIKKVFGLSKPVAENSQAQAPAASQAQSQVLLTAPKEDDLPAGNDCNSVCTDRLTGSNQSQTVRCIRSSESLATSHSRVTSWADSTAANTIVTRKAGEQNQLSIINEQSDLEPSASLLTPRNSPQLEFSSTLEPAMPEHSIDSQRLYAALMRRIGRNHGEDMEERIVLGQVQEHCAIPTRASSLHPRCSRQAILRVTSNESFTTPRSYATAPGGTVTPHNCPTAISSQSILEDDNRSINAVGSLTLDTSDSPSIYSRATSGNSPITGNHSDDPCLSATADEPGVATIFESQRSAYKSPKRTPGISESQIQPRPSADWQQWMQSEIARIENLAPEKEHYKEYAQIYDDASNIPRRSLSRELGCDNDALASRLDHSDNDQLFANREPITTCNIGTGSNFSRPFSRSPSVRTVVMTEHGPVTASQFSIPTPVSPPSGGASFTVGRTRARLDQHALLPMQSRLVNRPWMPESPTPKREARERSQRLVLNGKYGGSSARWPPAQDTEPSPFRFSRHRDNTRCTNENIRVDSRHGNDSGRSTLSQGTYSPMSSKRMVELFLNSRRRQMGMEMSDDGASDGAFL</sequence>
<dbReference type="OrthoDB" id="9975114at2759"/>
<feature type="compositionally biased region" description="Basic residues" evidence="1">
    <location>
        <begin position="14"/>
        <end position="26"/>
    </location>
</feature>
<feature type="region of interest" description="Disordered" evidence="1">
    <location>
        <begin position="247"/>
        <end position="291"/>
    </location>
</feature>
<evidence type="ECO:0000256" key="1">
    <source>
        <dbReference type="SAM" id="MobiDB-lite"/>
    </source>
</evidence>
<feature type="region of interest" description="Disordered" evidence="1">
    <location>
        <begin position="500"/>
        <end position="519"/>
    </location>
</feature>
<feature type="compositionally biased region" description="Polar residues" evidence="1">
    <location>
        <begin position="828"/>
        <end position="841"/>
    </location>
</feature>
<feature type="region of interest" description="Disordered" evidence="1">
    <location>
        <begin position="588"/>
        <end position="611"/>
    </location>
</feature>
<protein>
    <submittedName>
        <fullName evidence="2">Uncharacterized protein</fullName>
    </submittedName>
</protein>
<organism evidence="2 3">
    <name type="scientific">Aspergillus bertholletiae</name>
    <dbReference type="NCBI Taxonomy" id="1226010"/>
    <lineage>
        <taxon>Eukaryota</taxon>
        <taxon>Fungi</taxon>
        <taxon>Dikarya</taxon>
        <taxon>Ascomycota</taxon>
        <taxon>Pezizomycotina</taxon>
        <taxon>Eurotiomycetes</taxon>
        <taxon>Eurotiomycetidae</taxon>
        <taxon>Eurotiales</taxon>
        <taxon>Aspergillaceae</taxon>
        <taxon>Aspergillus</taxon>
        <taxon>Aspergillus subgen. Circumdati</taxon>
    </lineage>
</organism>
<dbReference type="EMBL" id="ML736309">
    <property type="protein sequence ID" value="KAE8373601.1"/>
    <property type="molecule type" value="Genomic_DNA"/>
</dbReference>
<keyword evidence="3" id="KW-1185">Reference proteome</keyword>
<feature type="compositionally biased region" description="Basic and acidic residues" evidence="1">
    <location>
        <begin position="818"/>
        <end position="827"/>
    </location>
</feature>
<dbReference type="Proteomes" id="UP000326198">
    <property type="component" value="Unassembled WGS sequence"/>
</dbReference>
<dbReference type="AlphaFoldDB" id="A0A5N7AUS5"/>
<feature type="compositionally biased region" description="Polar residues" evidence="1">
    <location>
        <begin position="600"/>
        <end position="611"/>
    </location>
</feature>
<feature type="compositionally biased region" description="Basic and acidic residues" evidence="1">
    <location>
        <begin position="53"/>
        <end position="67"/>
    </location>
</feature>